<evidence type="ECO:0000313" key="1">
    <source>
        <dbReference type="EMBL" id="SAI30057.1"/>
    </source>
</evidence>
<protein>
    <submittedName>
        <fullName evidence="1">Protein of uncharacterized function (DUF1185)</fullName>
    </submittedName>
</protein>
<dbReference type="SUPFAM" id="SSF160519">
    <property type="entry name" value="BB2672-like"/>
    <property type="match status" value="1"/>
</dbReference>
<organism evidence="1 2">
    <name type="scientific">Bordetella ansorpii</name>
    <dbReference type="NCBI Taxonomy" id="288768"/>
    <lineage>
        <taxon>Bacteria</taxon>
        <taxon>Pseudomonadati</taxon>
        <taxon>Pseudomonadota</taxon>
        <taxon>Betaproteobacteria</taxon>
        <taxon>Burkholderiales</taxon>
        <taxon>Alcaligenaceae</taxon>
        <taxon>Bordetella</taxon>
    </lineage>
</organism>
<accession>A0A157P936</accession>
<dbReference type="InterPro" id="IPR035936">
    <property type="entry name" value="BB2672"/>
</dbReference>
<gene>
    <name evidence="1" type="ORF">SAMEA1982600_02388</name>
</gene>
<dbReference type="InterPro" id="IPR009569">
    <property type="entry name" value="AA_synth_put"/>
</dbReference>
<name>A0A157P936_9BORD</name>
<dbReference type="OrthoDB" id="9803312at2"/>
<dbReference type="EMBL" id="FKBS01000014">
    <property type="protein sequence ID" value="SAI30057.1"/>
    <property type="molecule type" value="Genomic_DNA"/>
</dbReference>
<evidence type="ECO:0000313" key="2">
    <source>
        <dbReference type="Proteomes" id="UP000077037"/>
    </source>
</evidence>
<sequence length="193" mass="20630">MSLIKIRKKLLNVESIYHEGGPARTEPIKMASLAVVLQNPYAGRYVEDLSQLVKDATELAKVLVPELLAAVGGADKVQAYGKGAIVGLNGELEHGAIWHEAGGWSMRAELPQAKSIVPAAKVVASAGTRLQIPLHHIEACYVRSHFSTLDVGTIDGPRPDELLYALVVSTGGRVHERLGGLRADKISVGDGQR</sequence>
<proteinExistence type="predicted"/>
<dbReference type="Gene3D" id="3.30.1330.110">
    <property type="entry name" value="BB2672"/>
    <property type="match status" value="1"/>
</dbReference>
<reference evidence="1 2" key="1">
    <citation type="submission" date="2016-03" db="EMBL/GenBank/DDBJ databases">
        <authorList>
            <consortium name="Pathogen Informatics"/>
        </authorList>
    </citation>
    <scope>NUCLEOTIDE SEQUENCE [LARGE SCALE GENOMIC DNA]</scope>
    <source>
        <strain evidence="1 2">NCTC13364</strain>
    </source>
</reference>
<dbReference type="Pfam" id="PF06684">
    <property type="entry name" value="AA_synth"/>
    <property type="match status" value="1"/>
</dbReference>
<dbReference type="Proteomes" id="UP000077037">
    <property type="component" value="Unassembled WGS sequence"/>
</dbReference>
<dbReference type="AlphaFoldDB" id="A0A157P936"/>
<dbReference type="RefSeq" id="WP_066412203.1">
    <property type="nucleotide sequence ID" value="NZ_FKBS01000014.1"/>
</dbReference>